<dbReference type="GO" id="GO:0003677">
    <property type="term" value="F:DNA binding"/>
    <property type="evidence" value="ECO:0007669"/>
    <property type="project" value="UniProtKB-KW"/>
</dbReference>
<gene>
    <name evidence="8" type="ORF">ASJ82_06605</name>
    <name evidence="9" type="ORF">MSCUN_14240</name>
</gene>
<comment type="caution">
    <text evidence="8">The sequence shown here is derived from an EMBL/GenBank/DDBJ whole genome shotgun (WGS) entry which is preliminary data.</text>
</comment>
<dbReference type="Pfam" id="PF00808">
    <property type="entry name" value="CBFD_NFYB_HMF"/>
    <property type="match status" value="1"/>
</dbReference>
<dbReference type="Proteomes" id="UP000246004">
    <property type="component" value="Unassembled WGS sequence"/>
</dbReference>
<dbReference type="GO" id="GO:0005737">
    <property type="term" value="C:cytoplasm"/>
    <property type="evidence" value="ECO:0007669"/>
    <property type="project" value="UniProtKB-SubCell"/>
</dbReference>
<dbReference type="Gene3D" id="1.10.20.10">
    <property type="entry name" value="Histone, subunit A"/>
    <property type="match status" value="1"/>
</dbReference>
<keyword evidence="6" id="KW-0238">DNA-binding</keyword>
<dbReference type="InterPro" id="IPR003958">
    <property type="entry name" value="CBFA_NFYB_domain"/>
</dbReference>
<comment type="subcellular location">
    <subcellularLocation>
        <location evidence="1">Chromosome</location>
    </subcellularLocation>
    <subcellularLocation>
        <location evidence="2">Cytoplasm</location>
    </subcellularLocation>
</comment>
<evidence type="ECO:0000313" key="10">
    <source>
        <dbReference type="Proteomes" id="UP000217528"/>
    </source>
</evidence>
<sequence length="68" mass="7500">MTRLPLTPLGRILKHGGAERVSESAKEELAKYLEEQAAAITEIALESAKANGRKTLKSEDIIYAYKIL</sequence>
<evidence type="ECO:0000256" key="4">
    <source>
        <dbReference type="ARBA" id="ARBA00022454"/>
    </source>
</evidence>
<keyword evidence="5" id="KW-0963">Cytoplasm</keyword>
<evidence type="ECO:0000256" key="6">
    <source>
        <dbReference type="ARBA" id="ARBA00023125"/>
    </source>
</evidence>
<evidence type="ECO:0000256" key="2">
    <source>
        <dbReference type="ARBA" id="ARBA00004496"/>
    </source>
</evidence>
<dbReference type="EMBL" id="LWMS01000045">
    <property type="protein sequence ID" value="PWL07671.1"/>
    <property type="molecule type" value="Genomic_DNA"/>
</dbReference>
<dbReference type="OrthoDB" id="82133at2157"/>
<keyword evidence="4" id="KW-0158">Chromosome</keyword>
<dbReference type="InterPro" id="IPR050947">
    <property type="entry name" value="Archaeal_histone_HMF"/>
</dbReference>
<dbReference type="InterPro" id="IPR009072">
    <property type="entry name" value="Histone-fold"/>
</dbReference>
<reference evidence="9 11" key="1">
    <citation type="submission" date="2016-04" db="EMBL/GenBank/DDBJ databases">
        <title>Genome sequence of Methanosphaera cuniculi DSM 4103.</title>
        <authorList>
            <person name="Poehlein A."/>
            <person name="Seedorf H."/>
            <person name="Daniel R."/>
        </authorList>
    </citation>
    <scope>NUCLEOTIDE SEQUENCE [LARGE SCALE GENOMIC DNA]</scope>
    <source>
        <strain evidence="9 11">DSM 4103</strain>
    </source>
</reference>
<organism evidence="8 10">
    <name type="scientific">Methanosphaera cuniculi</name>
    <dbReference type="NCBI Taxonomy" id="1077256"/>
    <lineage>
        <taxon>Archaea</taxon>
        <taxon>Methanobacteriati</taxon>
        <taxon>Methanobacteriota</taxon>
        <taxon>Methanomada group</taxon>
        <taxon>Methanobacteria</taxon>
        <taxon>Methanobacteriales</taxon>
        <taxon>Methanobacteriaceae</taxon>
        <taxon>Methanosphaera</taxon>
    </lineage>
</organism>
<dbReference type="Proteomes" id="UP000217528">
    <property type="component" value="Unassembled WGS sequence"/>
</dbReference>
<evidence type="ECO:0000256" key="1">
    <source>
        <dbReference type="ARBA" id="ARBA00004286"/>
    </source>
</evidence>
<accession>A0A2A2HER8</accession>
<proteinExistence type="inferred from homology"/>
<name>A0A2A2HER8_9EURY</name>
<evidence type="ECO:0000313" key="8">
    <source>
        <dbReference type="EMBL" id="PAV07855.1"/>
    </source>
</evidence>
<dbReference type="EMBL" id="LMVN01000006">
    <property type="protein sequence ID" value="PAV07855.1"/>
    <property type="molecule type" value="Genomic_DNA"/>
</dbReference>
<comment type="similarity">
    <text evidence="3">Belongs to the archaeal histone HMF family.</text>
</comment>
<dbReference type="SUPFAM" id="SSF47113">
    <property type="entry name" value="Histone-fold"/>
    <property type="match status" value="1"/>
</dbReference>
<evidence type="ECO:0000259" key="7">
    <source>
        <dbReference type="Pfam" id="PF00808"/>
    </source>
</evidence>
<evidence type="ECO:0000313" key="9">
    <source>
        <dbReference type="EMBL" id="PWL07671.1"/>
    </source>
</evidence>
<dbReference type="InterPro" id="IPR050004">
    <property type="entry name" value="HmfB-like"/>
</dbReference>
<protein>
    <submittedName>
        <fullName evidence="8 9">Histone</fullName>
    </submittedName>
</protein>
<reference evidence="8 10" key="2">
    <citation type="journal article" date="2017" name="BMC Genomics">
        <title>Genomic analysis of methanogenic archaea reveals a shift towards energy conservation.</title>
        <authorList>
            <person name="Gilmore S.P."/>
            <person name="Henske J.K."/>
            <person name="Sexton J.A."/>
            <person name="Solomon K.V."/>
            <person name="Seppala S."/>
            <person name="Yoo J.I."/>
            <person name="Huyett L.M."/>
            <person name="Pressman A."/>
            <person name="Cogan J.Z."/>
            <person name="Kivenson V."/>
            <person name="Peng X."/>
            <person name="Tan Y."/>
            <person name="Valentine D.L."/>
            <person name="O'Malley M.A."/>
        </authorList>
    </citation>
    <scope>NUCLEOTIDE SEQUENCE [LARGE SCALE GENOMIC DNA]</scope>
    <source>
        <strain evidence="8 10">1R-7</strain>
    </source>
</reference>
<evidence type="ECO:0000256" key="5">
    <source>
        <dbReference type="ARBA" id="ARBA00022490"/>
    </source>
</evidence>
<dbReference type="AlphaFoldDB" id="A0A2A2HER8"/>
<dbReference type="PANTHER" id="PTHR47828">
    <property type="entry name" value="ARCHAEAL HISTONE A"/>
    <property type="match status" value="1"/>
</dbReference>
<dbReference type="CDD" id="cd22909">
    <property type="entry name" value="HFD_archaea_histone-like"/>
    <property type="match status" value="1"/>
</dbReference>
<feature type="domain" description="Transcription factor CBF/NF-Y/archaeal histone" evidence="7">
    <location>
        <begin position="3"/>
        <end position="64"/>
    </location>
</feature>
<dbReference type="PANTHER" id="PTHR47828:SF1">
    <property type="entry name" value="ARCHAEAL HISTONE A"/>
    <property type="match status" value="1"/>
</dbReference>
<keyword evidence="10" id="KW-1185">Reference proteome</keyword>
<dbReference type="GO" id="GO:0005694">
    <property type="term" value="C:chromosome"/>
    <property type="evidence" value="ECO:0007669"/>
    <property type="project" value="UniProtKB-SubCell"/>
</dbReference>
<evidence type="ECO:0000256" key="3">
    <source>
        <dbReference type="ARBA" id="ARBA00008264"/>
    </source>
</evidence>
<dbReference type="NCBIfam" id="NF043032">
    <property type="entry name" value="archaea_histone"/>
    <property type="match status" value="1"/>
</dbReference>
<dbReference type="GO" id="GO:0046982">
    <property type="term" value="F:protein heterodimerization activity"/>
    <property type="evidence" value="ECO:0007669"/>
    <property type="project" value="InterPro"/>
</dbReference>
<dbReference type="RefSeq" id="WP_095608202.1">
    <property type="nucleotide sequence ID" value="NZ_CAUHCB010000005.1"/>
</dbReference>
<evidence type="ECO:0000313" key="11">
    <source>
        <dbReference type="Proteomes" id="UP000246004"/>
    </source>
</evidence>